<comment type="similarity">
    <text evidence="1">Belongs to the tpcK family.</text>
</comment>
<dbReference type="Proteomes" id="UP000324022">
    <property type="component" value="Unassembled WGS sequence"/>
</dbReference>
<evidence type="ECO:0000259" key="2">
    <source>
        <dbReference type="Pfam" id="PF07110"/>
    </source>
</evidence>
<dbReference type="Pfam" id="PF07110">
    <property type="entry name" value="EthD"/>
    <property type="match status" value="1"/>
</dbReference>
<evidence type="ECO:0000313" key="4">
    <source>
        <dbReference type="Proteomes" id="UP000324022"/>
    </source>
</evidence>
<accession>A0A5C3ECL0</accession>
<keyword evidence="4" id="KW-1185">Reference proteome</keyword>
<reference evidence="3 4" key="1">
    <citation type="submission" date="2018-03" db="EMBL/GenBank/DDBJ databases">
        <authorList>
            <person name="Guldener U."/>
        </authorList>
    </citation>
    <scope>NUCLEOTIDE SEQUENCE [LARGE SCALE GENOMIC DNA]</scope>
    <source>
        <strain evidence="3 4">NBRC100155</strain>
    </source>
</reference>
<name>A0A5C3ECL0_9BASI</name>
<gene>
    <name evidence="3" type="ORF">UTRI_10341_B</name>
</gene>
<dbReference type="SUPFAM" id="SSF54909">
    <property type="entry name" value="Dimeric alpha+beta barrel"/>
    <property type="match status" value="1"/>
</dbReference>
<dbReference type="InterPro" id="IPR011008">
    <property type="entry name" value="Dimeric_a/b-barrel"/>
</dbReference>
<dbReference type="Gene3D" id="3.30.70.100">
    <property type="match status" value="1"/>
</dbReference>
<dbReference type="AlphaFoldDB" id="A0A5C3ECL0"/>
<dbReference type="EMBL" id="OOIN01000016">
    <property type="protein sequence ID" value="SPO26879.1"/>
    <property type="molecule type" value="Genomic_DNA"/>
</dbReference>
<dbReference type="OrthoDB" id="3183782at2759"/>
<organism evidence="3 4">
    <name type="scientific">Ustilago trichophora</name>
    <dbReference type="NCBI Taxonomy" id="86804"/>
    <lineage>
        <taxon>Eukaryota</taxon>
        <taxon>Fungi</taxon>
        <taxon>Dikarya</taxon>
        <taxon>Basidiomycota</taxon>
        <taxon>Ustilaginomycotina</taxon>
        <taxon>Ustilaginomycetes</taxon>
        <taxon>Ustilaginales</taxon>
        <taxon>Ustilaginaceae</taxon>
        <taxon>Ustilago</taxon>
    </lineage>
</organism>
<evidence type="ECO:0000313" key="3">
    <source>
        <dbReference type="EMBL" id="SPO26879.1"/>
    </source>
</evidence>
<sequence>MTTSGKWAKVFKVSIYLKKKDDVSDEQFSDYYAQKHAALASPVLLKYNCISYTQFHCQSEKAKEPLVSIFGPDALSPQNPMQIMPYDGCSSFVFANIDDARGFFHDPETAKILGPDAVNFSNPATMQIAIGDEFVAIHEGKAQS</sequence>
<evidence type="ECO:0000256" key="1">
    <source>
        <dbReference type="ARBA" id="ARBA00005986"/>
    </source>
</evidence>
<protein>
    <recommendedName>
        <fullName evidence="2">EthD domain-containing protein</fullName>
    </recommendedName>
</protein>
<dbReference type="InterPro" id="IPR009799">
    <property type="entry name" value="EthD_dom"/>
</dbReference>
<feature type="domain" description="EthD" evidence="2">
    <location>
        <begin position="20"/>
        <end position="122"/>
    </location>
</feature>
<dbReference type="GO" id="GO:0016491">
    <property type="term" value="F:oxidoreductase activity"/>
    <property type="evidence" value="ECO:0007669"/>
    <property type="project" value="InterPro"/>
</dbReference>
<proteinExistence type="inferred from homology"/>